<sequence length="71" mass="7546">MIHSCLMPVKRKVWVGEGGGGGAAFLVQDPFISLTGGGIEGRRLVGSGSDPSGDVKSRQRRIMRSRFAVES</sequence>
<name>A0A328DRF9_9ASTE</name>
<protein>
    <submittedName>
        <fullName evidence="1">Uncharacterized protein</fullName>
    </submittedName>
</protein>
<reference evidence="1 2" key="1">
    <citation type="submission" date="2018-06" db="EMBL/GenBank/DDBJ databases">
        <title>The Genome of Cuscuta australis (Dodder) Provides Insight into the Evolution of Plant Parasitism.</title>
        <authorList>
            <person name="Liu H."/>
        </authorList>
    </citation>
    <scope>NUCLEOTIDE SEQUENCE [LARGE SCALE GENOMIC DNA]</scope>
    <source>
        <strain evidence="2">cv. Yunnan</strain>
        <tissue evidence="1">Vines</tissue>
    </source>
</reference>
<keyword evidence="2" id="KW-1185">Reference proteome</keyword>
<proteinExistence type="predicted"/>
<comment type="caution">
    <text evidence="1">The sequence shown here is derived from an EMBL/GenBank/DDBJ whole genome shotgun (WGS) entry which is preliminary data.</text>
</comment>
<accession>A0A328DRF9</accession>
<dbReference type="Proteomes" id="UP000249390">
    <property type="component" value="Unassembled WGS sequence"/>
</dbReference>
<organism evidence="1 2">
    <name type="scientific">Cuscuta australis</name>
    <dbReference type="NCBI Taxonomy" id="267555"/>
    <lineage>
        <taxon>Eukaryota</taxon>
        <taxon>Viridiplantae</taxon>
        <taxon>Streptophyta</taxon>
        <taxon>Embryophyta</taxon>
        <taxon>Tracheophyta</taxon>
        <taxon>Spermatophyta</taxon>
        <taxon>Magnoliopsida</taxon>
        <taxon>eudicotyledons</taxon>
        <taxon>Gunneridae</taxon>
        <taxon>Pentapetalae</taxon>
        <taxon>asterids</taxon>
        <taxon>lamiids</taxon>
        <taxon>Solanales</taxon>
        <taxon>Convolvulaceae</taxon>
        <taxon>Cuscuteae</taxon>
        <taxon>Cuscuta</taxon>
        <taxon>Cuscuta subgen. Grammica</taxon>
        <taxon>Cuscuta sect. Cleistogrammica</taxon>
    </lineage>
</organism>
<evidence type="ECO:0000313" key="2">
    <source>
        <dbReference type="Proteomes" id="UP000249390"/>
    </source>
</evidence>
<dbReference type="AlphaFoldDB" id="A0A328DRF9"/>
<evidence type="ECO:0000313" key="1">
    <source>
        <dbReference type="EMBL" id="RAL46563.1"/>
    </source>
</evidence>
<gene>
    <name evidence="1" type="ORF">DM860_004842</name>
</gene>
<dbReference type="EMBL" id="NQVE01000122">
    <property type="protein sequence ID" value="RAL46563.1"/>
    <property type="molecule type" value="Genomic_DNA"/>
</dbReference>